<name>A0A645JAB7_9ZZZZ</name>
<evidence type="ECO:0000313" key="1">
    <source>
        <dbReference type="EMBL" id="MPN60615.1"/>
    </source>
</evidence>
<accession>A0A645JAB7</accession>
<comment type="caution">
    <text evidence="1">The sequence shown here is derived from an EMBL/GenBank/DDBJ whole genome shotgun (WGS) entry which is preliminary data.</text>
</comment>
<proteinExistence type="predicted"/>
<gene>
    <name evidence="1" type="ORF">SDC9_208344</name>
</gene>
<protein>
    <submittedName>
        <fullName evidence="1">Uncharacterized protein</fullName>
    </submittedName>
</protein>
<organism evidence="1">
    <name type="scientific">bioreactor metagenome</name>
    <dbReference type="NCBI Taxonomy" id="1076179"/>
    <lineage>
        <taxon>unclassified sequences</taxon>
        <taxon>metagenomes</taxon>
        <taxon>ecological metagenomes</taxon>
    </lineage>
</organism>
<sequence length="118" mass="12945">MSGSVREARLKLTLAPFGLFDDHEFEVQIFRGTHAPVRAMDLISGDVEPLAQVTIRPKEGVKPVMLTVTEAVNQALESGTGAVTFRVVDRTIERLGNRKNKEEGATVEAASVQLEIER</sequence>
<dbReference type="EMBL" id="VSSQ01136117">
    <property type="protein sequence ID" value="MPN60615.1"/>
    <property type="molecule type" value="Genomic_DNA"/>
</dbReference>
<reference evidence="1" key="1">
    <citation type="submission" date="2019-08" db="EMBL/GenBank/DDBJ databases">
        <authorList>
            <person name="Kucharzyk K."/>
            <person name="Murdoch R.W."/>
            <person name="Higgins S."/>
            <person name="Loffler F."/>
        </authorList>
    </citation>
    <scope>NUCLEOTIDE SEQUENCE</scope>
</reference>
<dbReference type="AlphaFoldDB" id="A0A645JAB7"/>